<dbReference type="RefSeq" id="WP_096462760.1">
    <property type="nucleotide sequence ID" value="NZ_AP014936.1"/>
</dbReference>
<dbReference type="AlphaFoldDB" id="A0A1B4UZW7"/>
<sequence>MKKRILALLAYVLPTFPLGFFWHLTIFADYYKSLNVYREDVIIPFGIASMLIQGVIWSVVYERMFSGEPILKGAFKFALLACPLAWSFMVLAVSAKHQMSSVPGFLTIETAFILVQYAIISPLIAAVYRSKSEQFVPTGSTRTAL</sequence>
<name>A0A1B4UZW7_9GAMM</name>
<gene>
    <name evidence="2" type="ORF">SVA_0117</name>
</gene>
<evidence type="ECO:0008006" key="4">
    <source>
        <dbReference type="Google" id="ProtNLM"/>
    </source>
</evidence>
<evidence type="ECO:0000256" key="1">
    <source>
        <dbReference type="SAM" id="Phobius"/>
    </source>
</evidence>
<accession>A0A1B4UZW7</accession>
<dbReference type="EMBL" id="AP014936">
    <property type="protein sequence ID" value="BAU46699.1"/>
    <property type="molecule type" value="Genomic_DNA"/>
</dbReference>
<organism evidence="2 3">
    <name type="scientific">Sulfurifustis variabilis</name>
    <dbReference type="NCBI Taxonomy" id="1675686"/>
    <lineage>
        <taxon>Bacteria</taxon>
        <taxon>Pseudomonadati</taxon>
        <taxon>Pseudomonadota</taxon>
        <taxon>Gammaproteobacteria</taxon>
        <taxon>Acidiferrobacterales</taxon>
        <taxon>Acidiferrobacteraceae</taxon>
        <taxon>Sulfurifustis</taxon>
    </lineage>
</organism>
<dbReference type="OrthoDB" id="7062900at2"/>
<evidence type="ECO:0000313" key="2">
    <source>
        <dbReference type="EMBL" id="BAU46699.1"/>
    </source>
</evidence>
<evidence type="ECO:0000313" key="3">
    <source>
        <dbReference type="Proteomes" id="UP000218899"/>
    </source>
</evidence>
<proteinExistence type="predicted"/>
<dbReference type="Proteomes" id="UP000218899">
    <property type="component" value="Chromosome"/>
</dbReference>
<reference evidence="2 3" key="1">
    <citation type="submission" date="2015-08" db="EMBL/GenBank/DDBJ databases">
        <title>Complete genome sequence of Sulfurifustis variabilis.</title>
        <authorList>
            <person name="Miura A."/>
            <person name="Kojima H."/>
            <person name="Fukui M."/>
        </authorList>
    </citation>
    <scope>NUCLEOTIDE SEQUENCE [LARGE SCALE GENOMIC DNA]</scope>
    <source>
        <strain evidence="3">skN76</strain>
    </source>
</reference>
<keyword evidence="1" id="KW-0812">Transmembrane</keyword>
<dbReference type="KEGG" id="sva:SVA_0117"/>
<keyword evidence="1" id="KW-1133">Transmembrane helix</keyword>
<feature type="transmembrane region" description="Helical" evidence="1">
    <location>
        <begin position="105"/>
        <end position="128"/>
    </location>
</feature>
<protein>
    <recommendedName>
        <fullName evidence="4">Transmembrane protein</fullName>
    </recommendedName>
</protein>
<feature type="transmembrane region" description="Helical" evidence="1">
    <location>
        <begin position="41"/>
        <end position="61"/>
    </location>
</feature>
<keyword evidence="3" id="KW-1185">Reference proteome</keyword>
<keyword evidence="1" id="KW-0472">Membrane</keyword>
<feature type="transmembrane region" description="Helical" evidence="1">
    <location>
        <begin position="73"/>
        <end position="93"/>
    </location>
</feature>